<name>A0A4T3F0L1_9SPHN</name>
<keyword evidence="2" id="KW-1133">Transmembrane helix</keyword>
<dbReference type="OrthoDB" id="9799456at2"/>
<dbReference type="AlphaFoldDB" id="A0A4T3F0L1"/>
<feature type="region of interest" description="Disordered" evidence="1">
    <location>
        <begin position="1"/>
        <end position="23"/>
    </location>
</feature>
<reference evidence="3 4" key="1">
    <citation type="submission" date="2019-04" db="EMBL/GenBank/DDBJ databases">
        <title>Altererythrobacter aquimixticola sp. nov., isolated from sediment of junction between the ocean and a freshwater spring.</title>
        <authorList>
            <person name="Yoon J.-H."/>
        </authorList>
    </citation>
    <scope>NUCLEOTIDE SEQUENCE [LARGE SCALE GENOMIC DNA]</scope>
    <source>
        <strain evidence="3 4">SSKS-13</strain>
    </source>
</reference>
<evidence type="ECO:0000313" key="3">
    <source>
        <dbReference type="EMBL" id="TIX50572.1"/>
    </source>
</evidence>
<keyword evidence="4" id="KW-1185">Reference proteome</keyword>
<feature type="transmembrane region" description="Helical" evidence="2">
    <location>
        <begin position="98"/>
        <end position="117"/>
    </location>
</feature>
<accession>A0A4T3F0L1</accession>
<evidence type="ECO:0000313" key="4">
    <source>
        <dbReference type="Proteomes" id="UP000309389"/>
    </source>
</evidence>
<feature type="transmembrane region" description="Helical" evidence="2">
    <location>
        <begin position="72"/>
        <end position="92"/>
    </location>
</feature>
<proteinExistence type="predicted"/>
<comment type="caution">
    <text evidence="3">The sequence shown here is derived from an EMBL/GenBank/DDBJ whole genome shotgun (WGS) entry which is preliminary data.</text>
</comment>
<dbReference type="EMBL" id="SSHH01000002">
    <property type="protein sequence ID" value="TIX50572.1"/>
    <property type="molecule type" value="Genomic_DNA"/>
</dbReference>
<keyword evidence="2" id="KW-0472">Membrane</keyword>
<evidence type="ECO:0000256" key="2">
    <source>
        <dbReference type="SAM" id="Phobius"/>
    </source>
</evidence>
<dbReference type="Pfam" id="PF06170">
    <property type="entry name" value="DUF983"/>
    <property type="match status" value="1"/>
</dbReference>
<protein>
    <submittedName>
        <fullName evidence="3">DUF983 domain-containing protein</fullName>
    </submittedName>
</protein>
<sequence>MSGAAGARRSIDRVTDSSDTSKGQPSFAEAALFGLCPRCGGRTLFIGPVKFADRCRACGLDYGKFNVGDGPAAFLTLGIGALVVILAVWLELAVEPPFWVHIVLWLPLVVLGTLGGLRLAKGALLVREYTARAEEHRHDGSDLS</sequence>
<dbReference type="InterPro" id="IPR009325">
    <property type="entry name" value="DUF983"/>
</dbReference>
<dbReference type="Proteomes" id="UP000309389">
    <property type="component" value="Unassembled WGS sequence"/>
</dbReference>
<keyword evidence="2" id="KW-0812">Transmembrane</keyword>
<evidence type="ECO:0000256" key="1">
    <source>
        <dbReference type="SAM" id="MobiDB-lite"/>
    </source>
</evidence>
<gene>
    <name evidence="3" type="ORF">E5222_09910</name>
</gene>
<organism evidence="3 4">
    <name type="scientific">Alteraurantiacibacter aquimixticola</name>
    <dbReference type="NCBI Taxonomy" id="2489173"/>
    <lineage>
        <taxon>Bacteria</taxon>
        <taxon>Pseudomonadati</taxon>
        <taxon>Pseudomonadota</taxon>
        <taxon>Alphaproteobacteria</taxon>
        <taxon>Sphingomonadales</taxon>
        <taxon>Erythrobacteraceae</taxon>
        <taxon>Alteraurantiacibacter</taxon>
    </lineage>
</organism>